<comment type="caution">
    <text evidence="1">The sequence shown here is derived from an EMBL/GenBank/DDBJ whole genome shotgun (WGS) entry which is preliminary data.</text>
</comment>
<name>A0ABR9VR19_9SYNC</name>
<dbReference type="Proteomes" id="UP000658720">
    <property type="component" value="Unassembled WGS sequence"/>
</dbReference>
<proteinExistence type="predicted"/>
<evidence type="ECO:0000313" key="1">
    <source>
        <dbReference type="EMBL" id="MBE9253798.1"/>
    </source>
</evidence>
<accession>A0ABR9VR19</accession>
<reference evidence="1 2" key="1">
    <citation type="submission" date="2020-10" db="EMBL/GenBank/DDBJ databases">
        <authorList>
            <person name="Castelo-Branco R."/>
            <person name="Eusebio N."/>
            <person name="Adriana R."/>
            <person name="Vieira A."/>
            <person name="Brugerolle De Fraissinette N."/>
            <person name="Rezende De Castro R."/>
            <person name="Schneider M.P."/>
            <person name="Vasconcelos V."/>
            <person name="Leao P.N."/>
        </authorList>
    </citation>
    <scope>NUCLEOTIDE SEQUENCE [LARGE SCALE GENOMIC DNA]</scope>
    <source>
        <strain evidence="1 2">LEGE 00031</strain>
    </source>
</reference>
<organism evidence="1 2">
    <name type="scientific">Synechocystis salina LEGE 00031</name>
    <dbReference type="NCBI Taxonomy" id="1828736"/>
    <lineage>
        <taxon>Bacteria</taxon>
        <taxon>Bacillati</taxon>
        <taxon>Cyanobacteriota</taxon>
        <taxon>Cyanophyceae</taxon>
        <taxon>Synechococcales</taxon>
        <taxon>Merismopediaceae</taxon>
        <taxon>Synechocystis</taxon>
    </lineage>
</organism>
<dbReference type="EMBL" id="JADEVV010000018">
    <property type="protein sequence ID" value="MBE9253798.1"/>
    <property type="molecule type" value="Genomic_DNA"/>
</dbReference>
<dbReference type="RefSeq" id="WP_194019543.1">
    <property type="nucleotide sequence ID" value="NZ_JADEVV010000018.1"/>
</dbReference>
<sequence>MTYTTQQLLEILEQELRATCQGKRLLLSPGDRLDNPIVAKAIDLDQVGKVFAYQDFRQQIHQYQRQHNVSGLVWRQCHFQGESIEFPEIHNQLTAVEGDKEKLMAVKREILAFWQRHTEKLNYWLIAHHHRPLRRESFTELWEQGEWAELDCTQTELFLGICWGNPVEYQYQWAKPSSGCHRIVATPDQPSGIKF</sequence>
<gene>
    <name evidence="1" type="ORF">IQ217_08040</name>
</gene>
<protein>
    <submittedName>
        <fullName evidence="1">Uncharacterized protein</fullName>
    </submittedName>
</protein>
<keyword evidence="2" id="KW-1185">Reference proteome</keyword>
<evidence type="ECO:0000313" key="2">
    <source>
        <dbReference type="Proteomes" id="UP000658720"/>
    </source>
</evidence>